<organism evidence="3 4">
    <name type="scientific">Halteria grandinella</name>
    <dbReference type="NCBI Taxonomy" id="5974"/>
    <lineage>
        <taxon>Eukaryota</taxon>
        <taxon>Sar</taxon>
        <taxon>Alveolata</taxon>
        <taxon>Ciliophora</taxon>
        <taxon>Intramacronucleata</taxon>
        <taxon>Spirotrichea</taxon>
        <taxon>Stichotrichia</taxon>
        <taxon>Sporadotrichida</taxon>
        <taxon>Halteriidae</taxon>
        <taxon>Halteria</taxon>
    </lineage>
</organism>
<reference evidence="3" key="1">
    <citation type="submission" date="2019-06" db="EMBL/GenBank/DDBJ databases">
        <authorList>
            <person name="Zheng W."/>
        </authorList>
    </citation>
    <scope>NUCLEOTIDE SEQUENCE</scope>
    <source>
        <strain evidence="3">QDHG01</strain>
    </source>
</reference>
<feature type="transmembrane region" description="Helical" evidence="2">
    <location>
        <begin position="209"/>
        <end position="232"/>
    </location>
</feature>
<name>A0A8J8NPW7_HALGN</name>
<proteinExistence type="predicted"/>
<sequence length="417" mass="48620">MESFQTNFTNILSDELSDIEKHACLDRYLFYLMDRSGKDYVPESIRLIYSFRMAFGGLLFAYTIYLMTGLILKYRGPDPVDRLTLAITTFYWTEIVTKFLRDTIAFGLIPSTAFSYLLYVPNFLGRVARICQLCSFVVLQIQWLDIIFMIRIQGGGASDETLESKKRRFNAIERRLLYVMLLVLAAIFGLILIEAIFNNLECENEKFGYLTDIIQLINMVTIAIIGILFIKTSRSQRSAIWKKTWIKTVILIISIEGVLLLKNWDFIEILATMNYSPCDGISATEFDNNCFYWTHIERLMQFLIQDVTFSYIWLFFRNPQDIYQLYSELSISSISIFQVSSKVKSLRQVSARHTANISARESQLLRDWEPEDQKHYYGMDDGYEGGGLYEGPRRETDMSTNHNYHHDKRGSINQFHN</sequence>
<keyword evidence="2" id="KW-1133">Transmembrane helix</keyword>
<protein>
    <submittedName>
        <fullName evidence="3">Uncharacterized protein</fullName>
    </submittedName>
</protein>
<gene>
    <name evidence="3" type="ORF">FGO68_gene8478</name>
</gene>
<feature type="transmembrane region" description="Helical" evidence="2">
    <location>
        <begin position="49"/>
        <end position="72"/>
    </location>
</feature>
<accession>A0A8J8NPW7</accession>
<dbReference type="AlphaFoldDB" id="A0A8J8NPW7"/>
<keyword evidence="2" id="KW-0812">Transmembrane</keyword>
<evidence type="ECO:0000313" key="3">
    <source>
        <dbReference type="EMBL" id="TNV78868.1"/>
    </source>
</evidence>
<keyword evidence="4" id="KW-1185">Reference proteome</keyword>
<feature type="transmembrane region" description="Helical" evidence="2">
    <location>
        <begin position="176"/>
        <end position="197"/>
    </location>
</feature>
<dbReference type="Proteomes" id="UP000785679">
    <property type="component" value="Unassembled WGS sequence"/>
</dbReference>
<evidence type="ECO:0000256" key="2">
    <source>
        <dbReference type="SAM" id="Phobius"/>
    </source>
</evidence>
<keyword evidence="2" id="KW-0472">Membrane</keyword>
<evidence type="ECO:0000256" key="1">
    <source>
        <dbReference type="SAM" id="MobiDB-lite"/>
    </source>
</evidence>
<comment type="caution">
    <text evidence="3">The sequence shown here is derived from an EMBL/GenBank/DDBJ whole genome shotgun (WGS) entry which is preliminary data.</text>
</comment>
<evidence type="ECO:0000313" key="4">
    <source>
        <dbReference type="Proteomes" id="UP000785679"/>
    </source>
</evidence>
<feature type="region of interest" description="Disordered" evidence="1">
    <location>
        <begin position="396"/>
        <end position="417"/>
    </location>
</feature>
<dbReference type="EMBL" id="RRYP01009721">
    <property type="protein sequence ID" value="TNV78868.1"/>
    <property type="molecule type" value="Genomic_DNA"/>
</dbReference>